<name>A0ABR4AL11_9LECA</name>
<proteinExistence type="predicted"/>
<evidence type="ECO:0000313" key="2">
    <source>
        <dbReference type="Proteomes" id="UP001590951"/>
    </source>
</evidence>
<dbReference type="EMBL" id="JBHFEH010000132">
    <property type="protein sequence ID" value="KAL2045885.1"/>
    <property type="molecule type" value="Genomic_DNA"/>
</dbReference>
<dbReference type="Proteomes" id="UP001590951">
    <property type="component" value="Unassembled WGS sequence"/>
</dbReference>
<reference evidence="1 2" key="1">
    <citation type="submission" date="2024-09" db="EMBL/GenBank/DDBJ databases">
        <title>Rethinking Asexuality: The Enigmatic Case of Functional Sexual Genes in Lepraria (Stereocaulaceae).</title>
        <authorList>
            <person name="Doellman M."/>
            <person name="Sun Y."/>
            <person name="Barcenas-Pena A."/>
            <person name="Lumbsch H.T."/>
            <person name="Grewe F."/>
        </authorList>
    </citation>
    <scope>NUCLEOTIDE SEQUENCE [LARGE SCALE GENOMIC DNA]</scope>
    <source>
        <strain evidence="1 2">Grewe 0041</strain>
    </source>
</reference>
<evidence type="ECO:0000313" key="1">
    <source>
        <dbReference type="EMBL" id="KAL2045885.1"/>
    </source>
</evidence>
<dbReference type="PANTHER" id="PTHR38787:SF3">
    <property type="entry name" value="REGULATORY P DOMAIN-CONTAINING PROTEIN"/>
    <property type="match status" value="1"/>
</dbReference>
<dbReference type="PANTHER" id="PTHR38787">
    <property type="entry name" value="REGULATORY P DOMAIN-CONTAINING PROTEIN"/>
    <property type="match status" value="1"/>
</dbReference>
<protein>
    <submittedName>
        <fullName evidence="1">Uncharacterized protein</fullName>
    </submittedName>
</protein>
<sequence>MVNVSDPANPFSPGCVGIDGYVHDAQCVIYKGPSTQYHAREICFGFNEDTLTIYDMTDKANVQVISKTDYVGNAYAHRGWLIPDDMAYLRRDDELDELDGASPPAGYAGGSQPHYHVHLRCLGSPCHFQHGLLLIPREIYRS</sequence>
<comment type="caution">
    <text evidence="1">The sequence shown here is derived from an EMBL/GenBank/DDBJ whole genome shotgun (WGS) entry which is preliminary data.</text>
</comment>
<gene>
    <name evidence="1" type="ORF">ABVK25_011988</name>
</gene>
<accession>A0ABR4AL11</accession>
<keyword evidence="2" id="KW-1185">Reference proteome</keyword>
<organism evidence="1 2">
    <name type="scientific">Lepraria finkii</name>
    <dbReference type="NCBI Taxonomy" id="1340010"/>
    <lineage>
        <taxon>Eukaryota</taxon>
        <taxon>Fungi</taxon>
        <taxon>Dikarya</taxon>
        <taxon>Ascomycota</taxon>
        <taxon>Pezizomycotina</taxon>
        <taxon>Lecanoromycetes</taxon>
        <taxon>OSLEUM clade</taxon>
        <taxon>Lecanoromycetidae</taxon>
        <taxon>Lecanorales</taxon>
        <taxon>Lecanorineae</taxon>
        <taxon>Stereocaulaceae</taxon>
        <taxon>Lepraria</taxon>
    </lineage>
</organism>